<dbReference type="AlphaFoldDB" id="A0A2T7Q0P3"/>
<dbReference type="Proteomes" id="UP000245119">
    <property type="component" value="Linkage Group LG1"/>
</dbReference>
<dbReference type="EMBL" id="PZQS01000001">
    <property type="protein sequence ID" value="PVD39246.1"/>
    <property type="molecule type" value="Genomic_DNA"/>
</dbReference>
<evidence type="ECO:0000256" key="1">
    <source>
        <dbReference type="SAM" id="MobiDB-lite"/>
    </source>
</evidence>
<keyword evidence="3" id="KW-1185">Reference proteome</keyword>
<accession>A0A2T7Q0P3</accession>
<name>A0A2T7Q0P3_POMCA</name>
<organism evidence="2 3">
    <name type="scientific">Pomacea canaliculata</name>
    <name type="common">Golden apple snail</name>
    <dbReference type="NCBI Taxonomy" id="400727"/>
    <lineage>
        <taxon>Eukaryota</taxon>
        <taxon>Metazoa</taxon>
        <taxon>Spiralia</taxon>
        <taxon>Lophotrochozoa</taxon>
        <taxon>Mollusca</taxon>
        <taxon>Gastropoda</taxon>
        <taxon>Caenogastropoda</taxon>
        <taxon>Architaenioglossa</taxon>
        <taxon>Ampullarioidea</taxon>
        <taxon>Ampullariidae</taxon>
        <taxon>Pomacea</taxon>
    </lineage>
</organism>
<reference evidence="2 3" key="1">
    <citation type="submission" date="2018-04" db="EMBL/GenBank/DDBJ databases">
        <title>The genome of golden apple snail Pomacea canaliculata provides insight into stress tolerance and invasive adaptation.</title>
        <authorList>
            <person name="Liu C."/>
            <person name="Liu B."/>
            <person name="Ren Y."/>
            <person name="Zhang Y."/>
            <person name="Wang H."/>
            <person name="Li S."/>
            <person name="Jiang F."/>
            <person name="Yin L."/>
            <person name="Zhang G."/>
            <person name="Qian W."/>
            <person name="Fan W."/>
        </authorList>
    </citation>
    <scope>NUCLEOTIDE SEQUENCE [LARGE SCALE GENOMIC DNA]</scope>
    <source>
        <strain evidence="2">SZHN2017</strain>
        <tissue evidence="2">Muscle</tissue>
    </source>
</reference>
<protein>
    <submittedName>
        <fullName evidence="2">Uncharacterized protein</fullName>
    </submittedName>
</protein>
<evidence type="ECO:0000313" key="3">
    <source>
        <dbReference type="Proteomes" id="UP000245119"/>
    </source>
</evidence>
<feature type="region of interest" description="Disordered" evidence="1">
    <location>
        <begin position="88"/>
        <end position="107"/>
    </location>
</feature>
<gene>
    <name evidence="2" type="ORF">C0Q70_01874</name>
</gene>
<proteinExistence type="predicted"/>
<sequence>MGRQATALSGEGVLLMKGPDLVQQVPDQRSACGNYISEETGEVSNLKIATYFLNELLQLGNHTAQNEMTNTAVDNHLLPHKSVSCNPAFSSTKSKAAQRYSPYSTSHSFRPISGKVRMSSVDSSPCSSPSPSFSYESLKIFADIDINSMQRDCHP</sequence>
<comment type="caution">
    <text evidence="2">The sequence shown here is derived from an EMBL/GenBank/DDBJ whole genome shotgun (WGS) entry which is preliminary data.</text>
</comment>
<evidence type="ECO:0000313" key="2">
    <source>
        <dbReference type="EMBL" id="PVD39246.1"/>
    </source>
</evidence>